<dbReference type="Proteomes" id="UP000467249">
    <property type="component" value="Chromosome"/>
</dbReference>
<sequence>MGRWRLAVAGLLVAAMTVSSAPLAHADAVVDDFEGPAGAPPNPALWTVVEGSGWDAGVEEYVAPNAVLDGQGNLAITARRDGSGFTSGRVQTKNKASFGYGTLVARIKMPSGQGLWPAFWLVGADEDNNPWPGAGEIDVVEMVSDARTHYSSLHGPTPGTGDHLQAQIVGDGPDLSDGFHNYWMTHIKDSITVGVDDTKWGTLTPDSLPPQADWVFHKPFYVIMNLAVGGDWAGPPDRSTPLPAVMLVDWVKWQPA</sequence>
<gene>
    <name evidence="4" type="ORF">MANY_11870</name>
</gene>
<evidence type="ECO:0000256" key="1">
    <source>
        <dbReference type="ARBA" id="ARBA00006865"/>
    </source>
</evidence>
<dbReference type="KEGG" id="many:MANY_11870"/>
<dbReference type="InterPro" id="IPR013320">
    <property type="entry name" value="ConA-like_dom_sf"/>
</dbReference>
<evidence type="ECO:0000256" key="2">
    <source>
        <dbReference type="SAM" id="SignalP"/>
    </source>
</evidence>
<dbReference type="InterPro" id="IPR000757">
    <property type="entry name" value="Beta-glucanase-like"/>
</dbReference>
<dbReference type="CDD" id="cd08023">
    <property type="entry name" value="GH16_laminarinase_like"/>
    <property type="match status" value="1"/>
</dbReference>
<feature type="domain" description="GH16" evidence="3">
    <location>
        <begin position="16"/>
        <end position="256"/>
    </location>
</feature>
<dbReference type="EMBL" id="AP022620">
    <property type="protein sequence ID" value="BBZ75850.1"/>
    <property type="molecule type" value="Genomic_DNA"/>
</dbReference>
<feature type="chain" id="PRO_5026711825" evidence="2">
    <location>
        <begin position="27"/>
        <end position="256"/>
    </location>
</feature>
<dbReference type="PROSITE" id="PS51762">
    <property type="entry name" value="GH16_2"/>
    <property type="match status" value="1"/>
</dbReference>
<evidence type="ECO:0000313" key="5">
    <source>
        <dbReference type="Proteomes" id="UP000467249"/>
    </source>
</evidence>
<keyword evidence="5" id="KW-1185">Reference proteome</keyword>
<feature type="signal peptide" evidence="2">
    <location>
        <begin position="1"/>
        <end position="26"/>
    </location>
</feature>
<organism evidence="4 5">
    <name type="scientific">Mycolicibacterium anyangense</name>
    <dbReference type="NCBI Taxonomy" id="1431246"/>
    <lineage>
        <taxon>Bacteria</taxon>
        <taxon>Bacillati</taxon>
        <taxon>Actinomycetota</taxon>
        <taxon>Actinomycetes</taxon>
        <taxon>Mycobacteriales</taxon>
        <taxon>Mycobacteriaceae</taxon>
        <taxon>Mycolicibacterium</taxon>
    </lineage>
</organism>
<dbReference type="GO" id="GO:0004553">
    <property type="term" value="F:hydrolase activity, hydrolyzing O-glycosyl compounds"/>
    <property type="evidence" value="ECO:0007669"/>
    <property type="project" value="InterPro"/>
</dbReference>
<dbReference type="PANTHER" id="PTHR10963:SF55">
    <property type="entry name" value="GLYCOSIDE HYDROLASE FAMILY 16 PROTEIN"/>
    <property type="match status" value="1"/>
</dbReference>
<keyword evidence="4" id="KW-0378">Hydrolase</keyword>
<evidence type="ECO:0000259" key="3">
    <source>
        <dbReference type="PROSITE" id="PS51762"/>
    </source>
</evidence>
<dbReference type="GO" id="GO:0005975">
    <property type="term" value="P:carbohydrate metabolic process"/>
    <property type="evidence" value="ECO:0007669"/>
    <property type="project" value="InterPro"/>
</dbReference>
<dbReference type="InterPro" id="IPR050546">
    <property type="entry name" value="Glycosyl_Hydrlase_16"/>
</dbReference>
<protein>
    <submittedName>
        <fullName evidence="4">Hydrolase</fullName>
    </submittedName>
</protein>
<name>A0A6N4W1U2_9MYCO</name>
<reference evidence="4 5" key="1">
    <citation type="journal article" date="2019" name="Emerg. Microbes Infect.">
        <title>Comprehensive subspecies identification of 175 nontuberculous mycobacteria species based on 7547 genomic profiles.</title>
        <authorList>
            <person name="Matsumoto Y."/>
            <person name="Kinjo T."/>
            <person name="Motooka D."/>
            <person name="Nabeya D."/>
            <person name="Jung N."/>
            <person name="Uechi K."/>
            <person name="Horii T."/>
            <person name="Iida T."/>
            <person name="Fujita J."/>
            <person name="Nakamura S."/>
        </authorList>
    </citation>
    <scope>NUCLEOTIDE SEQUENCE [LARGE SCALE GENOMIC DNA]</scope>
    <source>
        <strain evidence="4 5">JCM 30275</strain>
    </source>
</reference>
<comment type="similarity">
    <text evidence="1">Belongs to the glycosyl hydrolase 16 family.</text>
</comment>
<proteinExistence type="inferred from homology"/>
<accession>A0A6N4W1U2</accession>
<dbReference type="Gene3D" id="2.60.120.200">
    <property type="match status" value="1"/>
</dbReference>
<keyword evidence="2" id="KW-0732">Signal</keyword>
<dbReference type="Pfam" id="PF00722">
    <property type="entry name" value="Glyco_hydro_16"/>
    <property type="match status" value="1"/>
</dbReference>
<dbReference type="SUPFAM" id="SSF49899">
    <property type="entry name" value="Concanavalin A-like lectins/glucanases"/>
    <property type="match status" value="1"/>
</dbReference>
<dbReference type="PANTHER" id="PTHR10963">
    <property type="entry name" value="GLYCOSYL HYDROLASE-RELATED"/>
    <property type="match status" value="1"/>
</dbReference>
<evidence type="ECO:0000313" key="4">
    <source>
        <dbReference type="EMBL" id="BBZ75850.1"/>
    </source>
</evidence>
<dbReference type="RefSeq" id="WP_246224223.1">
    <property type="nucleotide sequence ID" value="NZ_AP022620.1"/>
</dbReference>
<dbReference type="AlphaFoldDB" id="A0A6N4W1U2"/>